<feature type="compositionally biased region" description="Acidic residues" evidence="1">
    <location>
        <begin position="175"/>
        <end position="187"/>
    </location>
</feature>
<feature type="compositionally biased region" description="Basic and acidic residues" evidence="1">
    <location>
        <begin position="197"/>
        <end position="215"/>
    </location>
</feature>
<gene>
    <name evidence="2" type="ORF">ANN_14353</name>
</gene>
<reference evidence="2 3" key="1">
    <citation type="journal article" date="2022" name="Allergy">
        <title>Genome assembly and annotation of Periplaneta americana reveal a comprehensive cockroach allergen profile.</title>
        <authorList>
            <person name="Wang L."/>
            <person name="Xiong Q."/>
            <person name="Saelim N."/>
            <person name="Wang L."/>
            <person name="Nong W."/>
            <person name="Wan A.T."/>
            <person name="Shi M."/>
            <person name="Liu X."/>
            <person name="Cao Q."/>
            <person name="Hui J.H.L."/>
            <person name="Sookrung N."/>
            <person name="Leung T.F."/>
            <person name="Tungtrongchitr A."/>
            <person name="Tsui S.K.W."/>
        </authorList>
    </citation>
    <scope>NUCLEOTIDE SEQUENCE [LARGE SCALE GENOMIC DNA]</scope>
    <source>
        <strain evidence="2">PWHHKU_190912</strain>
    </source>
</reference>
<keyword evidence="3" id="KW-1185">Reference proteome</keyword>
<dbReference type="EMBL" id="JAJSOF020000019">
    <property type="protein sequence ID" value="KAJ4438408.1"/>
    <property type="molecule type" value="Genomic_DNA"/>
</dbReference>
<evidence type="ECO:0000256" key="1">
    <source>
        <dbReference type="SAM" id="MobiDB-lite"/>
    </source>
</evidence>
<feature type="compositionally biased region" description="Basic and acidic residues" evidence="1">
    <location>
        <begin position="95"/>
        <end position="108"/>
    </location>
</feature>
<accession>A0ABQ8SXB2</accession>
<feature type="compositionally biased region" description="Polar residues" evidence="1">
    <location>
        <begin position="161"/>
        <end position="172"/>
    </location>
</feature>
<dbReference type="Proteomes" id="UP001148838">
    <property type="component" value="Unassembled WGS sequence"/>
</dbReference>
<feature type="region of interest" description="Disordered" evidence="1">
    <location>
        <begin position="95"/>
        <end position="242"/>
    </location>
</feature>
<protein>
    <submittedName>
        <fullName evidence="2">Uncharacterized protein</fullName>
    </submittedName>
</protein>
<evidence type="ECO:0000313" key="3">
    <source>
        <dbReference type="Proteomes" id="UP001148838"/>
    </source>
</evidence>
<feature type="compositionally biased region" description="Basic residues" evidence="1">
    <location>
        <begin position="232"/>
        <end position="242"/>
    </location>
</feature>
<feature type="compositionally biased region" description="Acidic residues" evidence="1">
    <location>
        <begin position="216"/>
        <end position="228"/>
    </location>
</feature>
<comment type="caution">
    <text evidence="2">The sequence shown here is derived from an EMBL/GenBank/DDBJ whole genome shotgun (WGS) entry which is preliminary data.</text>
</comment>
<sequence length="242" mass="28367">MSPGSSIESYPAFAHIGLRENSGKNLNQVTCPDRESNPGHLISRPDALTAVVCLLWSRHVSRMDCSKWTYASTMWDPRIEKRSRRRPRRRLSDAFRERLERSGREQRGKGRHGKDWKKLRTLYDYEPQNAPRDSSSDKSMNKNIEKNKKKRKSNRREELQTEVQASEVQGNIGTDMEENQPEGILEETETKRKRSRKELVKFIKLEKEHGRRGEGGGEEEEEEEEEEEGKDRHKYGRTIRKT</sequence>
<organism evidence="2 3">
    <name type="scientific">Periplaneta americana</name>
    <name type="common">American cockroach</name>
    <name type="synonym">Blatta americana</name>
    <dbReference type="NCBI Taxonomy" id="6978"/>
    <lineage>
        <taxon>Eukaryota</taxon>
        <taxon>Metazoa</taxon>
        <taxon>Ecdysozoa</taxon>
        <taxon>Arthropoda</taxon>
        <taxon>Hexapoda</taxon>
        <taxon>Insecta</taxon>
        <taxon>Pterygota</taxon>
        <taxon>Neoptera</taxon>
        <taxon>Polyneoptera</taxon>
        <taxon>Dictyoptera</taxon>
        <taxon>Blattodea</taxon>
        <taxon>Blattoidea</taxon>
        <taxon>Blattidae</taxon>
        <taxon>Blattinae</taxon>
        <taxon>Periplaneta</taxon>
    </lineage>
</organism>
<proteinExistence type="predicted"/>
<name>A0ABQ8SXB2_PERAM</name>
<evidence type="ECO:0000313" key="2">
    <source>
        <dbReference type="EMBL" id="KAJ4438408.1"/>
    </source>
</evidence>
<feature type="compositionally biased region" description="Basic and acidic residues" evidence="1">
    <location>
        <begin position="134"/>
        <end position="146"/>
    </location>
</feature>